<gene>
    <name evidence="1" type="primary">ORF53479</name>
</gene>
<sequence length="73" mass="8006">TYTNTDTGVMHTFLLPVTKNKLQVSADLELPTANQSFNIIIIPGTSQGYSRRSSTLFLPSAQRKPNPPGNFLV</sequence>
<organism evidence="1">
    <name type="scientific">Arion vulgaris</name>
    <dbReference type="NCBI Taxonomy" id="1028688"/>
    <lineage>
        <taxon>Eukaryota</taxon>
        <taxon>Metazoa</taxon>
        <taxon>Spiralia</taxon>
        <taxon>Lophotrochozoa</taxon>
        <taxon>Mollusca</taxon>
        <taxon>Gastropoda</taxon>
        <taxon>Heterobranchia</taxon>
        <taxon>Euthyneura</taxon>
        <taxon>Panpulmonata</taxon>
        <taxon>Eupulmonata</taxon>
        <taxon>Stylommatophora</taxon>
        <taxon>Helicina</taxon>
        <taxon>Arionoidea</taxon>
        <taxon>Arionidae</taxon>
        <taxon>Arion</taxon>
    </lineage>
</organism>
<name>A0A0B6ZB98_9EUPU</name>
<dbReference type="EMBL" id="HACG01018100">
    <property type="protein sequence ID" value="CEK64965.1"/>
    <property type="molecule type" value="Transcribed_RNA"/>
</dbReference>
<feature type="non-terminal residue" evidence="1">
    <location>
        <position position="1"/>
    </location>
</feature>
<proteinExistence type="predicted"/>
<protein>
    <submittedName>
        <fullName evidence="1">Uncharacterized protein</fullName>
    </submittedName>
</protein>
<evidence type="ECO:0000313" key="1">
    <source>
        <dbReference type="EMBL" id="CEK64965.1"/>
    </source>
</evidence>
<feature type="non-terminal residue" evidence="1">
    <location>
        <position position="73"/>
    </location>
</feature>
<dbReference type="AlphaFoldDB" id="A0A0B6ZB98"/>
<reference evidence="1" key="1">
    <citation type="submission" date="2014-12" db="EMBL/GenBank/DDBJ databases">
        <title>Insight into the proteome of Arion vulgaris.</title>
        <authorList>
            <person name="Aradska J."/>
            <person name="Bulat T."/>
            <person name="Smidak R."/>
            <person name="Sarate P."/>
            <person name="Gangsoo J."/>
            <person name="Sialana F."/>
            <person name="Bilban M."/>
            <person name="Lubec G."/>
        </authorList>
    </citation>
    <scope>NUCLEOTIDE SEQUENCE</scope>
    <source>
        <tissue evidence="1">Skin</tissue>
    </source>
</reference>
<accession>A0A0B6ZB98</accession>